<sequence length="282" mass="31404">MQMCEKRIPRRRTFPATTTTPSQSPTIGLTVLLLLLADCSRGGSPAPHGESRDGSTQVNTPPIPAPESETTREVRLKLLVAYLEDREPIPFEMNCLGAEPGEAEPTCDLRLGTRFNGFLESLRGAIGLILQVKKIQEIAPVIYLDLSITAVGWADGLPWQDDMKLNEARYATYLALASRYGHPVLKNLPENRNSILATTRAMHLLNGARRHIERLLAENPRASEIVVLHWTVIPRETERVGPQYRGATLSATLRIGLSNSANRTPMVNLLERSGWRVREEEK</sequence>
<dbReference type="AlphaFoldDB" id="A0A250JBA3"/>
<dbReference type="RefSeq" id="WP_095988321.1">
    <property type="nucleotide sequence ID" value="NZ_CP022098.1"/>
</dbReference>
<proteinExistence type="predicted"/>
<accession>A0A250JBA3</accession>
<reference evidence="2 3" key="1">
    <citation type="submission" date="2017-06" db="EMBL/GenBank/DDBJ databases">
        <title>Sequencing and comparative analysis of myxobacterial genomes.</title>
        <authorList>
            <person name="Rupp O."/>
            <person name="Goesmann A."/>
            <person name="Sogaard-Andersen L."/>
        </authorList>
    </citation>
    <scope>NUCLEOTIDE SEQUENCE [LARGE SCALE GENOMIC DNA]</scope>
    <source>
        <strain evidence="2 3">DSM 52655</strain>
    </source>
</reference>
<gene>
    <name evidence="2" type="ORF">CYFUS_005905</name>
</gene>
<protein>
    <submittedName>
        <fullName evidence="2">Uncharacterized protein</fullName>
    </submittedName>
</protein>
<feature type="compositionally biased region" description="Low complexity" evidence="1">
    <location>
        <begin position="14"/>
        <end position="23"/>
    </location>
</feature>
<feature type="region of interest" description="Disordered" evidence="1">
    <location>
        <begin position="1"/>
        <end position="23"/>
    </location>
</feature>
<dbReference type="EMBL" id="CP022098">
    <property type="protein sequence ID" value="ATB40456.1"/>
    <property type="molecule type" value="Genomic_DNA"/>
</dbReference>
<dbReference type="KEGG" id="cfus:CYFUS_005905"/>
<name>A0A250JBA3_9BACT</name>
<evidence type="ECO:0000313" key="3">
    <source>
        <dbReference type="Proteomes" id="UP000217257"/>
    </source>
</evidence>
<evidence type="ECO:0000313" key="2">
    <source>
        <dbReference type="EMBL" id="ATB40456.1"/>
    </source>
</evidence>
<dbReference type="Proteomes" id="UP000217257">
    <property type="component" value="Chromosome"/>
</dbReference>
<organism evidence="2 3">
    <name type="scientific">Cystobacter fuscus</name>
    <dbReference type="NCBI Taxonomy" id="43"/>
    <lineage>
        <taxon>Bacteria</taxon>
        <taxon>Pseudomonadati</taxon>
        <taxon>Myxococcota</taxon>
        <taxon>Myxococcia</taxon>
        <taxon>Myxococcales</taxon>
        <taxon>Cystobacterineae</taxon>
        <taxon>Archangiaceae</taxon>
        <taxon>Cystobacter</taxon>
    </lineage>
</organism>
<feature type="region of interest" description="Disordered" evidence="1">
    <location>
        <begin position="42"/>
        <end position="70"/>
    </location>
</feature>
<evidence type="ECO:0000256" key="1">
    <source>
        <dbReference type="SAM" id="MobiDB-lite"/>
    </source>
</evidence>